<dbReference type="Gene3D" id="3.40.50.1820">
    <property type="entry name" value="alpha/beta hydrolase"/>
    <property type="match status" value="1"/>
</dbReference>
<dbReference type="InterPro" id="IPR002921">
    <property type="entry name" value="Fungal_lipase-type"/>
</dbReference>
<feature type="compositionally biased region" description="Pro residues" evidence="6">
    <location>
        <begin position="434"/>
        <end position="444"/>
    </location>
</feature>
<evidence type="ECO:0000313" key="11">
    <source>
        <dbReference type="Proteomes" id="UP000289166"/>
    </source>
</evidence>
<dbReference type="PROSITE" id="PS51272">
    <property type="entry name" value="SLH"/>
    <property type="match status" value="2"/>
</dbReference>
<dbReference type="PROSITE" id="PS50234">
    <property type="entry name" value="VWFA"/>
    <property type="match status" value="1"/>
</dbReference>
<dbReference type="Proteomes" id="UP000289166">
    <property type="component" value="Unassembled WGS sequence"/>
</dbReference>
<dbReference type="PANTHER" id="PTHR37467:SF1">
    <property type="entry name" value="EXPORTED CALCIUM-BINDING GLYCOPROTEIN"/>
    <property type="match status" value="1"/>
</dbReference>
<dbReference type="SUPFAM" id="SSF53474">
    <property type="entry name" value="alpha/beta-Hydrolases"/>
    <property type="match status" value="1"/>
</dbReference>
<keyword evidence="4" id="KW-0677">Repeat</keyword>
<feature type="signal peptide" evidence="7">
    <location>
        <begin position="1"/>
        <end position="26"/>
    </location>
</feature>
<feature type="domain" description="VWFA" evidence="8">
    <location>
        <begin position="807"/>
        <end position="1019"/>
    </location>
</feature>
<gene>
    <name evidence="10" type="ORF">EFD62_09230</name>
</gene>
<evidence type="ECO:0000256" key="4">
    <source>
        <dbReference type="ARBA" id="ARBA00022737"/>
    </source>
</evidence>
<dbReference type="Gene3D" id="3.40.50.410">
    <property type="entry name" value="von Willebrand factor, type A domain"/>
    <property type="match status" value="1"/>
</dbReference>
<evidence type="ECO:0000259" key="9">
    <source>
        <dbReference type="PROSITE" id="PS51272"/>
    </source>
</evidence>
<dbReference type="OrthoDB" id="6372180at2"/>
<dbReference type="EMBL" id="RLII01000010">
    <property type="protein sequence ID" value="RXE58972.1"/>
    <property type="molecule type" value="Genomic_DNA"/>
</dbReference>
<dbReference type="Pfam" id="PF25106">
    <property type="entry name" value="VWA_4"/>
    <property type="match status" value="1"/>
</dbReference>
<evidence type="ECO:0000256" key="3">
    <source>
        <dbReference type="ARBA" id="ARBA00022729"/>
    </source>
</evidence>
<comment type="caution">
    <text evidence="10">The sequence shown here is derived from an EMBL/GenBank/DDBJ whole genome shotgun (WGS) entry which is preliminary data.</text>
</comment>
<dbReference type="InterPro" id="IPR029058">
    <property type="entry name" value="AB_hydrolase_fold"/>
</dbReference>
<dbReference type="SUPFAM" id="SSF53300">
    <property type="entry name" value="vWA-like"/>
    <property type="match status" value="1"/>
</dbReference>
<keyword evidence="2" id="KW-0964">Secreted</keyword>
<evidence type="ECO:0000259" key="8">
    <source>
        <dbReference type="PROSITE" id="PS50234"/>
    </source>
</evidence>
<dbReference type="SMART" id="SM00327">
    <property type="entry name" value="VWA"/>
    <property type="match status" value="1"/>
</dbReference>
<evidence type="ECO:0000256" key="5">
    <source>
        <dbReference type="ARBA" id="ARBA00022837"/>
    </source>
</evidence>
<dbReference type="RefSeq" id="WP_128706014.1">
    <property type="nucleotide sequence ID" value="NZ_RLII01000010.1"/>
</dbReference>
<keyword evidence="5" id="KW-0106">Calcium</keyword>
<dbReference type="InterPro" id="IPR036465">
    <property type="entry name" value="vWFA_dom_sf"/>
</dbReference>
<evidence type="ECO:0000313" key="10">
    <source>
        <dbReference type="EMBL" id="RXE58972.1"/>
    </source>
</evidence>
<feature type="compositionally biased region" description="Low complexity" evidence="6">
    <location>
        <begin position="414"/>
        <end position="433"/>
    </location>
</feature>
<evidence type="ECO:0000256" key="2">
    <source>
        <dbReference type="ARBA" id="ARBA00022525"/>
    </source>
</evidence>
<dbReference type="InterPro" id="IPR059100">
    <property type="entry name" value="TSP3_bac"/>
</dbReference>
<feature type="region of interest" description="Disordered" evidence="6">
    <location>
        <begin position="402"/>
        <end position="452"/>
    </location>
</feature>
<evidence type="ECO:0000256" key="1">
    <source>
        <dbReference type="ARBA" id="ARBA00004613"/>
    </source>
</evidence>
<name>A0A4Q0I7I5_9FIRM</name>
<comment type="subcellular location">
    <subcellularLocation>
        <location evidence="1">Secreted</location>
    </subcellularLocation>
</comment>
<dbReference type="InterPro" id="IPR056861">
    <property type="entry name" value="HMCN1-like_VWA"/>
</dbReference>
<dbReference type="InterPro" id="IPR053180">
    <property type="entry name" value="Ca-binding_acidic-repeat"/>
</dbReference>
<proteinExistence type="predicted"/>
<accession>A0A4Q0I7I5</accession>
<protein>
    <submittedName>
        <fullName evidence="10">VWA domain-containing protein</fullName>
    </submittedName>
</protein>
<dbReference type="InterPro" id="IPR001119">
    <property type="entry name" value="SLH_dom"/>
</dbReference>
<dbReference type="Pfam" id="PF00395">
    <property type="entry name" value="SLH"/>
    <property type="match status" value="2"/>
</dbReference>
<feature type="compositionally biased region" description="Acidic residues" evidence="6">
    <location>
        <begin position="525"/>
        <end position="534"/>
    </location>
</feature>
<feature type="domain" description="SLH" evidence="9">
    <location>
        <begin position="143"/>
        <end position="206"/>
    </location>
</feature>
<organism evidence="10 11">
    <name type="scientific">Acetivibrio mesophilus</name>
    <dbReference type="NCBI Taxonomy" id="2487273"/>
    <lineage>
        <taxon>Bacteria</taxon>
        <taxon>Bacillati</taxon>
        <taxon>Bacillota</taxon>
        <taxon>Clostridia</taxon>
        <taxon>Eubacteriales</taxon>
        <taxon>Oscillospiraceae</taxon>
        <taxon>Acetivibrio</taxon>
    </lineage>
</organism>
<evidence type="ECO:0000256" key="6">
    <source>
        <dbReference type="SAM" id="MobiDB-lite"/>
    </source>
</evidence>
<feature type="domain" description="SLH" evidence="9">
    <location>
        <begin position="27"/>
        <end position="92"/>
    </location>
</feature>
<feature type="region of interest" description="Disordered" evidence="6">
    <location>
        <begin position="517"/>
        <end position="550"/>
    </location>
</feature>
<dbReference type="Pfam" id="PF18884">
    <property type="entry name" value="TSP3_bac"/>
    <property type="match status" value="2"/>
</dbReference>
<reference evidence="11" key="1">
    <citation type="submission" date="2018-11" db="EMBL/GenBank/DDBJ databases">
        <title>Genome sequencing of a novel mesophilic and cellulolytic organism within the genus Hungateiclostridium.</title>
        <authorList>
            <person name="Rettenmaier R."/>
            <person name="Liebl W."/>
            <person name="Zverlov V."/>
        </authorList>
    </citation>
    <scope>NUCLEOTIDE SEQUENCE [LARGE SCALE GENOMIC DNA]</scope>
    <source>
        <strain evidence="11">N2K1</strain>
    </source>
</reference>
<dbReference type="PANTHER" id="PTHR37467">
    <property type="entry name" value="EXPORTED CALCIUM-BINDING GLYCOPROTEIN-RELATED"/>
    <property type="match status" value="1"/>
</dbReference>
<keyword evidence="11" id="KW-1185">Reference proteome</keyword>
<dbReference type="GO" id="GO:0006629">
    <property type="term" value="P:lipid metabolic process"/>
    <property type="evidence" value="ECO:0007669"/>
    <property type="project" value="InterPro"/>
</dbReference>
<sequence length="1558" mass="169889">MRICKKVLALLLVLLFIMNSMPLTFSATNHYTDVPSNHWASKVIAKWSGDGYGVLKGDGNGYFFPSKGITLGELAAILSQTFGYTERVSAEVIPTWADEHVEKAIAAGIIAKADKIDASKTVTREQAIKYIAIAYNIAPVEGETTFADNKSIDSEYKPYVNAFQKLGYIIGKGNNTFDPKAVYTRAEAMQVIENTTSEIIDKSISDQIYAKSLVVRKPGVTVKNTTVKQNFIVGQGVGDGEVTLDDVTIKGALIVYGGGSKSIKVNGGKAVPTTVVNKPFGEAVHLYGDFDTIIVNEGSKVIITGKVANLIILGNAEVTLTNATVNNIEINNENVKLVVDKDSTVENVAIKASKVVISGDGNVKNVNVMEEAKNDVEVLTVPTKISVNAKAGAVKTKNNGYIQPGKTFITTNPSTSSGSSSSSGRSGKSETVPTPTPTSTPIPTPTMNDLPDVLKDMLGLDKSKDDTDGDGLKDLFEFSYLTTDLLLVDTDGNGISDADEDFDEDGLTNIQEQELGTRPDKFDTDSDGVSDGDEVNIYGTDPLNPDTDGDGLKDGEEIKLGLNPNKIKTDDVTLDNEKKIDQVADDTVKDDALINSENWLVPSISGNVPGDISKNVFLEKSDSYIFEDNRAVLSDVINVYTSYETSLTLSFAYNQEYTGDIKNLTIVSYGEEGLEIIDTVIDEAEKVISGKITGSGMYFVIDLDEFLKGLGIDVFANITPDDVTHTEPLLARSFRFDMATAGVEAIQDEFDYFYDNEGNVIEKREKYSEDEENFLLSPLSDPFNMMALSEKSIDTFSVSSDATGKADIVFVIDTTGSMGSAIANVKNNVNVFAEKLVNEYNVDANFSLIEFRDINVDGVNSTKQHKNMTSNWFTNVNTFKNEVNKLTVDGGGDLPETPIDGLEMARRLDWRGDATRFVVLVTDAEYWTTNSYGISSMEEMVSLFVNDGIIVSAIASGKSTYAPLTDNTDGLYGYIYGNFSDILLRLADKVGEATNTGGEWVFLNDFQAVKLSDTLANAATNDTDKDGLTDAEELGTSVEKNMIPYIISLLNRHEIPIESYMGKTKLTVWNYVSNPVLLDTDYDGISDGNKDYDGKTVKPDPLPKSNSFAGKLHWIEDGKAKESKENLEFVVDYSLLFKNNTVYNKNLAVLTSLYVGEIYDNTYLTVTEGVTGGADDPTALGSLFGLKDVEDIKINGADYGVDVDDSTEFVIGHRSVTYKGATKEAIVVIVRGTNGTNTEWSSNFDVGADTSEYYAATGSNHPHWKNKKNHKGFDVAANRIIDKIDNYLSRHSLTSEPKAILIAGHSRGGGIANLIGAYYEKEPNFTSFTYTFAGANSTTDSNAGSYKTIFNVVNEDDIITYLPLSSWGFKKYGVVKSISVENHYENHWGSAQKGTWEWLTGNDYNNDGGLQRTLDAFAKVASSREELYILDDSSDGKVWENNLGHTTLEGAEEELEELTNTLRNEKLLKFCSLSIVGGELMTPYHVEVNYSPAYLMQILANMTTGVGPTLGRDVKGKYASAKASFVASSGKLGIGGMTRPHLTITYYLIVYNNFVDHV</sequence>
<keyword evidence="3 7" id="KW-0732">Signal</keyword>
<dbReference type="Pfam" id="PF01764">
    <property type="entry name" value="Lipase_3"/>
    <property type="match status" value="1"/>
</dbReference>
<feature type="chain" id="PRO_5039406456" evidence="7">
    <location>
        <begin position="27"/>
        <end position="1558"/>
    </location>
</feature>
<dbReference type="InterPro" id="IPR002035">
    <property type="entry name" value="VWF_A"/>
</dbReference>
<evidence type="ECO:0000256" key="7">
    <source>
        <dbReference type="SAM" id="SignalP"/>
    </source>
</evidence>